<name>A0A368T195_9ACTN</name>
<dbReference type="Proteomes" id="UP000253318">
    <property type="component" value="Unassembled WGS sequence"/>
</dbReference>
<dbReference type="GO" id="GO:0003824">
    <property type="term" value="F:catalytic activity"/>
    <property type="evidence" value="ECO:0007669"/>
    <property type="project" value="InterPro"/>
</dbReference>
<dbReference type="Gene3D" id="3.40.50.1950">
    <property type="entry name" value="Flavin prenyltransferase-like"/>
    <property type="match status" value="1"/>
</dbReference>
<dbReference type="RefSeq" id="WP_114396193.1">
    <property type="nucleotide sequence ID" value="NZ_QEIM01000005.1"/>
</dbReference>
<gene>
    <name evidence="2" type="ORF">DEF24_20055</name>
</gene>
<dbReference type="AlphaFoldDB" id="A0A368T195"/>
<proteinExistence type="predicted"/>
<dbReference type="InterPro" id="IPR003382">
    <property type="entry name" value="Flavoprotein"/>
</dbReference>
<keyword evidence="3" id="KW-1185">Reference proteome</keyword>
<dbReference type="InterPro" id="IPR036551">
    <property type="entry name" value="Flavin_trans-like"/>
</dbReference>
<dbReference type="Pfam" id="PF02441">
    <property type="entry name" value="Flavoprotein"/>
    <property type="match status" value="1"/>
</dbReference>
<feature type="domain" description="Flavoprotein" evidence="1">
    <location>
        <begin position="6"/>
        <end position="126"/>
    </location>
</feature>
<accession>A0A368T195</accession>
<dbReference type="OrthoDB" id="161343at2"/>
<evidence type="ECO:0000313" key="3">
    <source>
        <dbReference type="Proteomes" id="UP000253318"/>
    </source>
</evidence>
<reference evidence="2 3" key="1">
    <citation type="submission" date="2018-04" db="EMBL/GenBank/DDBJ databases">
        <title>Novel actinobacteria from marine sediment.</title>
        <authorList>
            <person name="Ng Z.Y."/>
            <person name="Tan G.Y.A."/>
        </authorList>
    </citation>
    <scope>NUCLEOTIDE SEQUENCE [LARGE SCALE GENOMIC DNA]</scope>
    <source>
        <strain evidence="2 3">TPS81</strain>
    </source>
</reference>
<protein>
    <submittedName>
        <fullName evidence="2">Flavoprotein</fullName>
    </submittedName>
</protein>
<sequence>MTERTLYLTVSGASTTEAEPVPDLARLLVTRGWRVTVVSTPTGVRFHDPDAIEAATGTPVRSEFRMPGTGTSLPPADALLACPWSFNSTNKTAHGIADTFAVALVCEMIGRGVPTVIVPKAGAPLARHPAFARSLADLESMVPVTVLYDPARPLPPWREVADAVSAAAG</sequence>
<evidence type="ECO:0000259" key="1">
    <source>
        <dbReference type="Pfam" id="PF02441"/>
    </source>
</evidence>
<dbReference type="SUPFAM" id="SSF52507">
    <property type="entry name" value="Homo-oligomeric flavin-containing Cys decarboxylases, HFCD"/>
    <property type="match status" value="1"/>
</dbReference>
<organism evidence="2 3">
    <name type="scientific">Marinitenerispora sediminis</name>
    <dbReference type="NCBI Taxonomy" id="1931232"/>
    <lineage>
        <taxon>Bacteria</taxon>
        <taxon>Bacillati</taxon>
        <taxon>Actinomycetota</taxon>
        <taxon>Actinomycetes</taxon>
        <taxon>Streptosporangiales</taxon>
        <taxon>Nocardiopsidaceae</taxon>
        <taxon>Marinitenerispora</taxon>
    </lineage>
</organism>
<evidence type="ECO:0000313" key="2">
    <source>
        <dbReference type="EMBL" id="RCV53797.1"/>
    </source>
</evidence>
<comment type="caution">
    <text evidence="2">The sequence shown here is derived from an EMBL/GenBank/DDBJ whole genome shotgun (WGS) entry which is preliminary data.</text>
</comment>
<dbReference type="EMBL" id="QEIN01000182">
    <property type="protein sequence ID" value="RCV53797.1"/>
    <property type="molecule type" value="Genomic_DNA"/>
</dbReference>